<organism evidence="2">
    <name type="scientific">Faucicola osloensis</name>
    <name type="common">Moraxella osloensis</name>
    <dbReference type="NCBI Taxonomy" id="34062"/>
    <lineage>
        <taxon>Bacteria</taxon>
        <taxon>Pseudomonadati</taxon>
        <taxon>Pseudomonadota</taxon>
        <taxon>Gammaproteobacteria</taxon>
        <taxon>Moraxellales</taxon>
        <taxon>Moraxellaceae</taxon>
        <taxon>Faucicola</taxon>
    </lineage>
</organism>
<dbReference type="InterPro" id="IPR050903">
    <property type="entry name" value="Bact_Chemotaxis_MeTrfase"/>
</dbReference>
<dbReference type="PANTHER" id="PTHR24422">
    <property type="entry name" value="CHEMOTAXIS PROTEIN METHYLTRANSFERASE"/>
    <property type="match status" value="1"/>
</dbReference>
<dbReference type="Gene3D" id="3.40.50.150">
    <property type="entry name" value="Vaccinia Virus protein VP39"/>
    <property type="match status" value="1"/>
</dbReference>
<feature type="domain" description="CheR-type methyltransferase" evidence="1">
    <location>
        <begin position="1"/>
        <end position="220"/>
    </location>
</feature>
<name>A0AAW6TBF0_FAUOS</name>
<dbReference type="EMBL" id="SSCJ01000005">
    <property type="protein sequence ID" value="MDI4509943.1"/>
    <property type="molecule type" value="Genomic_DNA"/>
</dbReference>
<dbReference type="AlphaFoldDB" id="A0AAW6TBF0"/>
<sequence length="227" mass="26186">MQQYHLSEQALSLWLNYVEHQVGFILPKSQNNWVKGIIERHMRRNALDSTALLQTIVQNTTIYHQLIDDILIPRTQFFRHLPTFAFAEAVANAWHLQPQNQQRSFTAWSVGCSTGQEAVTIALCLENALDGMQVYQVFGSDFHQQSLIDATLGNYDNAEKPFIPAVYHHYLKDVGRDKFSLIPTKKSQWQFFSKNLVDAQQPMPLEAGQCQLIVCNNVLIDDFWQFE</sequence>
<reference evidence="2" key="1">
    <citation type="submission" date="2019-04" db="EMBL/GenBank/DDBJ databases">
        <title>Moraxella osloensis CCUG 73412, isolated from corneal scrapings as causative agent of keratitis.</title>
        <authorList>
            <person name="Connolly G."/>
            <person name="Jaen-Luchoro D."/>
            <person name="Pinyeiro-Iglesias B."/>
            <person name="Curry A."/>
            <person name="Knowles S."/>
            <person name="Moore E.R.B."/>
        </authorList>
    </citation>
    <scope>NUCLEOTIDE SEQUENCE</scope>
    <source>
        <strain evidence="2">CCUG 73412</strain>
    </source>
</reference>
<proteinExistence type="predicted"/>
<dbReference type="InterPro" id="IPR029063">
    <property type="entry name" value="SAM-dependent_MTases_sf"/>
</dbReference>
<accession>A0AAW6TBF0</accession>
<dbReference type="SUPFAM" id="SSF53335">
    <property type="entry name" value="S-adenosyl-L-methionine-dependent methyltransferases"/>
    <property type="match status" value="1"/>
</dbReference>
<dbReference type="SMART" id="SM00138">
    <property type="entry name" value="MeTrc"/>
    <property type="match status" value="1"/>
</dbReference>
<comment type="caution">
    <text evidence="2">The sequence shown here is derived from an EMBL/GenBank/DDBJ whole genome shotgun (WGS) entry which is preliminary data.</text>
</comment>
<dbReference type="PRINTS" id="PR00996">
    <property type="entry name" value="CHERMTFRASE"/>
</dbReference>
<dbReference type="Pfam" id="PF01739">
    <property type="entry name" value="CheR"/>
    <property type="match status" value="1"/>
</dbReference>
<gene>
    <name evidence="2" type="ORF">E6P75_06945</name>
</gene>
<dbReference type="PROSITE" id="PS50123">
    <property type="entry name" value="CHER"/>
    <property type="match status" value="1"/>
</dbReference>
<evidence type="ECO:0000313" key="2">
    <source>
        <dbReference type="EMBL" id="MDI4509943.1"/>
    </source>
</evidence>
<dbReference type="InterPro" id="IPR000780">
    <property type="entry name" value="CheR_MeTrfase"/>
</dbReference>
<dbReference type="PANTHER" id="PTHR24422:SF10">
    <property type="entry name" value="CHEMOTAXIS PROTEIN METHYLTRANSFERASE 2"/>
    <property type="match status" value="1"/>
</dbReference>
<dbReference type="InterPro" id="IPR022642">
    <property type="entry name" value="CheR_C"/>
</dbReference>
<protein>
    <submittedName>
        <fullName evidence="2">Chemotaxis protein CheR</fullName>
    </submittedName>
</protein>
<evidence type="ECO:0000259" key="1">
    <source>
        <dbReference type="PROSITE" id="PS50123"/>
    </source>
</evidence>
<dbReference type="GO" id="GO:0008757">
    <property type="term" value="F:S-adenosylmethionine-dependent methyltransferase activity"/>
    <property type="evidence" value="ECO:0007669"/>
    <property type="project" value="InterPro"/>
</dbReference>